<reference evidence="3 4" key="1">
    <citation type="journal article" date="2018" name="PLoS Genet.">
        <title>Population sequencing reveals clonal diversity and ancestral inbreeding in the grapevine cultivar Chardonnay.</title>
        <authorList>
            <person name="Roach M.J."/>
            <person name="Johnson D.L."/>
            <person name="Bohlmann J."/>
            <person name="van Vuuren H.J."/>
            <person name="Jones S.J."/>
            <person name="Pretorius I.S."/>
            <person name="Schmidt S.A."/>
            <person name="Borneman A.R."/>
        </authorList>
    </citation>
    <scope>NUCLEOTIDE SEQUENCE [LARGE SCALE GENOMIC DNA]</scope>
    <source>
        <strain evidence="4">cv. Chardonnay</strain>
        <tissue evidence="3">Leaf</tissue>
    </source>
</reference>
<feature type="repeat" description="PPR" evidence="2">
    <location>
        <begin position="186"/>
        <end position="220"/>
    </location>
</feature>
<feature type="repeat" description="PPR" evidence="2">
    <location>
        <begin position="41"/>
        <end position="75"/>
    </location>
</feature>
<name>A0A438GH30_VITVI</name>
<dbReference type="PANTHER" id="PTHR47926:SF448">
    <property type="entry name" value="PENTACOTRIPEPTIDE-REPEAT REGION OF PRORP DOMAIN-CONTAINING PROTEIN"/>
    <property type="match status" value="1"/>
</dbReference>
<dbReference type="InterPro" id="IPR046960">
    <property type="entry name" value="PPR_At4g14850-like_plant"/>
</dbReference>
<organism evidence="3 4">
    <name type="scientific">Vitis vinifera</name>
    <name type="common">Grape</name>
    <dbReference type="NCBI Taxonomy" id="29760"/>
    <lineage>
        <taxon>Eukaryota</taxon>
        <taxon>Viridiplantae</taxon>
        <taxon>Streptophyta</taxon>
        <taxon>Embryophyta</taxon>
        <taxon>Tracheophyta</taxon>
        <taxon>Spermatophyta</taxon>
        <taxon>Magnoliopsida</taxon>
        <taxon>eudicotyledons</taxon>
        <taxon>Gunneridae</taxon>
        <taxon>Pentapetalae</taxon>
        <taxon>rosids</taxon>
        <taxon>Vitales</taxon>
        <taxon>Vitaceae</taxon>
        <taxon>Viteae</taxon>
        <taxon>Vitis</taxon>
    </lineage>
</organism>
<dbReference type="GO" id="GO:0003723">
    <property type="term" value="F:RNA binding"/>
    <property type="evidence" value="ECO:0007669"/>
    <property type="project" value="InterPro"/>
</dbReference>
<comment type="caution">
    <text evidence="3">The sequence shown here is derived from an EMBL/GenBank/DDBJ whole genome shotgun (WGS) entry which is preliminary data.</text>
</comment>
<dbReference type="Pfam" id="PF01535">
    <property type="entry name" value="PPR"/>
    <property type="match status" value="4"/>
</dbReference>
<accession>A0A438GH30</accession>
<dbReference type="GO" id="GO:0009451">
    <property type="term" value="P:RNA modification"/>
    <property type="evidence" value="ECO:0007669"/>
    <property type="project" value="InterPro"/>
</dbReference>
<keyword evidence="1" id="KW-0677">Repeat</keyword>
<evidence type="ECO:0000313" key="4">
    <source>
        <dbReference type="Proteomes" id="UP000288805"/>
    </source>
</evidence>
<gene>
    <name evidence="3" type="primary">PCMP-E64_13</name>
    <name evidence="3" type="ORF">CK203_061010</name>
</gene>
<dbReference type="AlphaFoldDB" id="A0A438GH30"/>
<dbReference type="FunFam" id="1.25.40.10:FF:000381">
    <property type="entry name" value="Pentatricopeptide repeat-containing protein"/>
    <property type="match status" value="1"/>
</dbReference>
<dbReference type="Proteomes" id="UP000288805">
    <property type="component" value="Unassembled WGS sequence"/>
</dbReference>
<dbReference type="PROSITE" id="PS51375">
    <property type="entry name" value="PPR"/>
    <property type="match status" value="2"/>
</dbReference>
<sequence length="303" mass="34320">MYPLMTTIYHSFSSNSTHSEKLDSISPKLHAVVTKHGFESNLPVMNSILDMYCKCSCFSEANRYFYEMNQRDLITWNTLIAGYERFNPTETCKYKNLLTGLPENIGRLSRLIHLDFHQNISFTFTSIMAAYMTLAFLNCGQQIHGRIIRRGLDGNLALSNALIDMYSKCGNIADSHQVFGGMSCRDLVSWTTMMIGYETHGYGEEVVELFDKMVSPDQEIYGCEVDLLGRAGKVEEAYELIESMPFKPDECVWGPFLGACKAHRFPNSRKLAAHRILDLRPNMAGTYVMLSNIYAADGKWGSL</sequence>
<dbReference type="Gene3D" id="1.25.40.10">
    <property type="entry name" value="Tetratricopeptide repeat domain"/>
    <property type="match status" value="3"/>
</dbReference>
<proteinExistence type="predicted"/>
<dbReference type="InterPro" id="IPR011990">
    <property type="entry name" value="TPR-like_helical_dom_sf"/>
</dbReference>
<evidence type="ECO:0000256" key="2">
    <source>
        <dbReference type="PROSITE-ProRule" id="PRU00708"/>
    </source>
</evidence>
<dbReference type="EMBL" id="QGNW01000436">
    <property type="protein sequence ID" value="RVW71495.1"/>
    <property type="molecule type" value="Genomic_DNA"/>
</dbReference>
<dbReference type="InterPro" id="IPR002885">
    <property type="entry name" value="PPR_rpt"/>
</dbReference>
<evidence type="ECO:0000256" key="1">
    <source>
        <dbReference type="ARBA" id="ARBA00022737"/>
    </source>
</evidence>
<evidence type="ECO:0000313" key="3">
    <source>
        <dbReference type="EMBL" id="RVW71495.1"/>
    </source>
</evidence>
<dbReference type="PANTHER" id="PTHR47926">
    <property type="entry name" value="PENTATRICOPEPTIDE REPEAT-CONTAINING PROTEIN"/>
    <property type="match status" value="1"/>
</dbReference>
<protein>
    <submittedName>
        <fullName evidence="3">Putative pentatricopeptide repeat-containing protein</fullName>
    </submittedName>
</protein>